<dbReference type="InterPro" id="IPR006059">
    <property type="entry name" value="SBP"/>
</dbReference>
<sequence>MRPSVKVTERSSRRTFLKVTGGIATTLPLAMLAGCSGDRDSSTLRVAYQQFGSGTTLKQWLTKIIAEFTKTHPEVSVELVPIVAAENDYFTKNELLMSSPRSCPDLVFEDTFILLSDVAAGYIQPIDDLVKGWEGWENLYPASQAAAVDPEGLVHCVPTETDTRGIYYNKKVFERAGLPTDWQPSTWDEIAQTAAAVRDANIDATGMFMYCGKTQGEKASMQGFEMLLYGTKDTLYNPETKKWVAGSQGFIDALTFYKRQFDEKLTLPVSQHLDPNIAEAIQSTVFPSGKLGILIDGSWISNQWAEDGPAPWPTWQDDVGLAQMPTQNGEDPGSTTLAGGWGWTIPTHARDRELSFELIKELCTLESLVYRNKSAANLTTRKDVAKNEEYRTYSPTVGFFTDIFETAFYRPAFAIYPEVSSALQDAMDTVMVGDKTPEQAAAWYDSKLTELVGKENIEVRKA</sequence>
<dbReference type="STRING" id="1630135.DAD186_02010"/>
<evidence type="ECO:0000313" key="1">
    <source>
        <dbReference type="EMBL" id="ANP26760.1"/>
    </source>
</evidence>
<dbReference type="KEGG" id="dva:DAD186_02010"/>
<evidence type="ECO:0000313" key="2">
    <source>
        <dbReference type="Proteomes" id="UP000092596"/>
    </source>
</evidence>
<evidence type="ECO:0008006" key="3">
    <source>
        <dbReference type="Google" id="ProtNLM"/>
    </source>
</evidence>
<name>A0A1B0ZFN5_9MICO</name>
<dbReference type="AlphaFoldDB" id="A0A1B0ZFN5"/>
<protein>
    <recommendedName>
        <fullName evidence="3">Extracellular solute-binding protein</fullName>
    </recommendedName>
</protein>
<proteinExistence type="predicted"/>
<dbReference type="PANTHER" id="PTHR43649">
    <property type="entry name" value="ARABINOSE-BINDING PROTEIN-RELATED"/>
    <property type="match status" value="1"/>
</dbReference>
<dbReference type="EMBL" id="CP012117">
    <property type="protein sequence ID" value="ANP26760.1"/>
    <property type="molecule type" value="Genomic_DNA"/>
</dbReference>
<dbReference type="Proteomes" id="UP000092596">
    <property type="component" value="Chromosome"/>
</dbReference>
<accession>A0A1B0ZFN5</accession>
<dbReference type="PROSITE" id="PS51257">
    <property type="entry name" value="PROKAR_LIPOPROTEIN"/>
    <property type="match status" value="1"/>
</dbReference>
<dbReference type="PANTHER" id="PTHR43649:SF14">
    <property type="entry name" value="BLR3389 PROTEIN"/>
    <property type="match status" value="1"/>
</dbReference>
<organism evidence="1 2">
    <name type="scientific">Dermabacter vaginalis</name>
    <dbReference type="NCBI Taxonomy" id="1630135"/>
    <lineage>
        <taxon>Bacteria</taxon>
        <taxon>Bacillati</taxon>
        <taxon>Actinomycetota</taxon>
        <taxon>Actinomycetes</taxon>
        <taxon>Micrococcales</taxon>
        <taxon>Dermabacteraceae</taxon>
        <taxon>Dermabacter</taxon>
    </lineage>
</organism>
<reference evidence="1 2" key="1">
    <citation type="submission" date="2015-06" db="EMBL/GenBank/DDBJ databases">
        <title>Investigation of pathophysiology for high-risk pregnancy and development of treatment modality based on it.</title>
        <authorList>
            <person name="Kim B.-C."/>
            <person name="Lim S."/>
        </authorList>
    </citation>
    <scope>NUCLEOTIDE SEQUENCE [LARGE SCALE GENOMIC DNA]</scope>
    <source>
        <strain evidence="1 2">AD1-86</strain>
    </source>
</reference>
<gene>
    <name evidence="1" type="ORF">DAD186_02010</name>
</gene>
<dbReference type="Gene3D" id="3.40.190.10">
    <property type="entry name" value="Periplasmic binding protein-like II"/>
    <property type="match status" value="2"/>
</dbReference>
<dbReference type="InterPro" id="IPR050490">
    <property type="entry name" value="Bact_solute-bd_prot1"/>
</dbReference>
<dbReference type="RefSeq" id="WP_065247131.1">
    <property type="nucleotide sequence ID" value="NZ_CP012117.1"/>
</dbReference>
<dbReference type="Pfam" id="PF01547">
    <property type="entry name" value="SBP_bac_1"/>
    <property type="match status" value="1"/>
</dbReference>
<dbReference type="PATRIC" id="fig|1630135.4.peg.204"/>
<dbReference type="SUPFAM" id="SSF53850">
    <property type="entry name" value="Periplasmic binding protein-like II"/>
    <property type="match status" value="1"/>
</dbReference>